<keyword evidence="3" id="KW-1185">Reference proteome</keyword>
<dbReference type="EMBL" id="JACXVP010000008">
    <property type="protein sequence ID" value="KAG5592666.1"/>
    <property type="molecule type" value="Genomic_DNA"/>
</dbReference>
<accession>A0A9J5XY45</accession>
<feature type="region of interest" description="Disordered" evidence="1">
    <location>
        <begin position="120"/>
        <end position="139"/>
    </location>
</feature>
<evidence type="ECO:0000313" key="2">
    <source>
        <dbReference type="EMBL" id="KAG5592666.1"/>
    </source>
</evidence>
<reference evidence="2 3" key="1">
    <citation type="submission" date="2020-09" db="EMBL/GenBank/DDBJ databases">
        <title>De no assembly of potato wild relative species, Solanum commersonii.</title>
        <authorList>
            <person name="Cho K."/>
        </authorList>
    </citation>
    <scope>NUCLEOTIDE SEQUENCE [LARGE SCALE GENOMIC DNA]</scope>
    <source>
        <strain evidence="2">LZ3.2</strain>
        <tissue evidence="2">Leaf</tissue>
    </source>
</reference>
<gene>
    <name evidence="2" type="ORF">H5410_043180</name>
</gene>
<dbReference type="AlphaFoldDB" id="A0A9J5XY45"/>
<comment type="caution">
    <text evidence="2">The sequence shown here is derived from an EMBL/GenBank/DDBJ whole genome shotgun (WGS) entry which is preliminary data.</text>
</comment>
<name>A0A9J5XY45_SOLCO</name>
<organism evidence="2 3">
    <name type="scientific">Solanum commersonii</name>
    <name type="common">Commerson's wild potato</name>
    <name type="synonym">Commerson's nightshade</name>
    <dbReference type="NCBI Taxonomy" id="4109"/>
    <lineage>
        <taxon>Eukaryota</taxon>
        <taxon>Viridiplantae</taxon>
        <taxon>Streptophyta</taxon>
        <taxon>Embryophyta</taxon>
        <taxon>Tracheophyta</taxon>
        <taxon>Spermatophyta</taxon>
        <taxon>Magnoliopsida</taxon>
        <taxon>eudicotyledons</taxon>
        <taxon>Gunneridae</taxon>
        <taxon>Pentapetalae</taxon>
        <taxon>asterids</taxon>
        <taxon>lamiids</taxon>
        <taxon>Solanales</taxon>
        <taxon>Solanaceae</taxon>
        <taxon>Solanoideae</taxon>
        <taxon>Solaneae</taxon>
        <taxon>Solanum</taxon>
    </lineage>
</organism>
<proteinExistence type="predicted"/>
<sequence>MGTDNPLKTRRFNEVILIDIDSIEIEHSRDKNDPASSCIPVYEWWNLFGENKEVLPQQFLNQFEDSQVKEEITTLPEHIKICKYYIQKRISYIITWNFSKTKIDRIQYLCKQIQVKGWTPKQTNSKDQSHKTSSSSNTPFKAELKKKLKHALNNRDKYDEKQEMRLIEDVAATESKNEDMCNPKGLTLAYIDPNYE</sequence>
<evidence type="ECO:0000313" key="3">
    <source>
        <dbReference type="Proteomes" id="UP000824120"/>
    </source>
</evidence>
<evidence type="ECO:0000256" key="1">
    <source>
        <dbReference type="SAM" id="MobiDB-lite"/>
    </source>
</evidence>
<dbReference type="Proteomes" id="UP000824120">
    <property type="component" value="Chromosome 8"/>
</dbReference>
<protein>
    <submittedName>
        <fullName evidence="2">Uncharacterized protein</fullName>
    </submittedName>
</protein>